<gene>
    <name evidence="1" type="ORF">ATI53_107214</name>
</gene>
<organism evidence="1 2">
    <name type="scientific">Salipiger aestuarii</name>
    <dbReference type="NCBI Taxonomy" id="568098"/>
    <lineage>
        <taxon>Bacteria</taxon>
        <taxon>Pseudomonadati</taxon>
        <taxon>Pseudomonadota</taxon>
        <taxon>Alphaproteobacteria</taxon>
        <taxon>Rhodobacterales</taxon>
        <taxon>Roseobacteraceae</taxon>
        <taxon>Salipiger</taxon>
    </lineage>
</organism>
<dbReference type="InterPro" id="IPR024997">
    <property type="entry name" value="DUF3892"/>
</dbReference>
<evidence type="ECO:0000313" key="1">
    <source>
        <dbReference type="EMBL" id="RAK09053.1"/>
    </source>
</evidence>
<proteinExistence type="predicted"/>
<evidence type="ECO:0000313" key="2">
    <source>
        <dbReference type="Proteomes" id="UP000249165"/>
    </source>
</evidence>
<dbReference type="OrthoDB" id="826539at2"/>
<dbReference type="AlphaFoldDB" id="A0A327XK31"/>
<reference evidence="1 2" key="1">
    <citation type="submission" date="2018-06" db="EMBL/GenBank/DDBJ databases">
        <title>Genomic Encyclopedia of Archaeal and Bacterial Type Strains, Phase II (KMG-II): from individual species to whole genera.</title>
        <authorList>
            <person name="Goeker M."/>
        </authorList>
    </citation>
    <scope>NUCLEOTIDE SEQUENCE [LARGE SCALE GENOMIC DNA]</scope>
    <source>
        <strain evidence="1 2">DSM 22011</strain>
    </source>
</reference>
<name>A0A327XK31_9RHOB</name>
<dbReference type="EMBL" id="QLMG01000072">
    <property type="protein sequence ID" value="RAK09053.1"/>
    <property type="molecule type" value="Genomic_DNA"/>
</dbReference>
<dbReference type="Pfam" id="PF13031">
    <property type="entry name" value="DUF3892"/>
    <property type="match status" value="1"/>
</dbReference>
<dbReference type="RefSeq" id="WP_111551320.1">
    <property type="nucleotide sequence ID" value="NZ_LIQE01000093.1"/>
</dbReference>
<sequence>MADRRVTASGKDRDGDITSLCNGGEYWSPRSKADAISDIESKTHSYFVDRAGYRTDIHVVNEGGKKYLRTYADKTSQNNLDNLPDC</sequence>
<accession>A0A327XK31</accession>
<protein>
    <submittedName>
        <fullName evidence="1">Uncharacterized protein DUF3892</fullName>
    </submittedName>
</protein>
<dbReference type="Proteomes" id="UP000249165">
    <property type="component" value="Unassembled WGS sequence"/>
</dbReference>
<keyword evidence="2" id="KW-1185">Reference proteome</keyword>
<comment type="caution">
    <text evidence="1">The sequence shown here is derived from an EMBL/GenBank/DDBJ whole genome shotgun (WGS) entry which is preliminary data.</text>
</comment>